<sequence length="437" mass="49783">MKLLKNQLLLFTFLLFKGVSGQDTLLSSLINKALTHHPTIQIARNNLKIADLQNSIGQAGMLPRLDVTSGANQSIQNTDLEFFSGQKNSATNAKSRGFSTNVRLEWMIFDGLRMFALKNELRLQELIAQNDVKEAIESVMFDLFTAYYSIVLQKSILNHTENNLKISQNRRDLALAKYTAGKISSFEYLQAQRDFNQDSSAYLNELLILKRLKARLERLTGENIPAENFVNVALPDIEIPSKEEWLAKLKTQNTALQSIRLRKLISESRQKEQLADFMPHIGVFGEYNLNRQQNEIGVLKSLASNGTNAGLMLRWNLFNGMIDRNRRKAALLESENAELQAKNLELELIELFENTYQQLASNYAIYQLELKNQQTVEDQTSIAESQYRMGKISDLEFRNAQTSLLNSKIRKEEAYLNSLVSYLQLMLITGQLSANNT</sequence>
<accession>A0A401XNV3</accession>
<dbReference type="Gene3D" id="1.20.1600.10">
    <property type="entry name" value="Outer membrane efflux proteins (OEP)"/>
    <property type="match status" value="1"/>
</dbReference>
<evidence type="ECO:0000313" key="10">
    <source>
        <dbReference type="Proteomes" id="UP000286715"/>
    </source>
</evidence>
<dbReference type="SUPFAM" id="SSF56954">
    <property type="entry name" value="Outer membrane efflux proteins (OEP)"/>
    <property type="match status" value="1"/>
</dbReference>
<evidence type="ECO:0000256" key="6">
    <source>
        <dbReference type="ARBA" id="ARBA00023136"/>
    </source>
</evidence>
<keyword evidence="4" id="KW-1134">Transmembrane beta strand</keyword>
<gene>
    <name evidence="9" type="ORF">JCM31826_21540</name>
</gene>
<keyword evidence="5" id="KW-0812">Transmembrane</keyword>
<comment type="caution">
    <text evidence="9">The sequence shown here is derived from an EMBL/GenBank/DDBJ whole genome shotgun (WGS) entry which is preliminary data.</text>
</comment>
<dbReference type="OrthoDB" id="9771205at2"/>
<dbReference type="AlphaFoldDB" id="A0A401XNV3"/>
<protein>
    <submittedName>
        <fullName evidence="9">RND transporter</fullName>
    </submittedName>
</protein>
<evidence type="ECO:0000256" key="5">
    <source>
        <dbReference type="ARBA" id="ARBA00022692"/>
    </source>
</evidence>
<dbReference type="EMBL" id="BHZE01000031">
    <property type="protein sequence ID" value="GCD78672.1"/>
    <property type="molecule type" value="Genomic_DNA"/>
</dbReference>
<evidence type="ECO:0000256" key="4">
    <source>
        <dbReference type="ARBA" id="ARBA00022452"/>
    </source>
</evidence>
<evidence type="ECO:0000256" key="8">
    <source>
        <dbReference type="SAM" id="Coils"/>
    </source>
</evidence>
<dbReference type="GO" id="GO:0015562">
    <property type="term" value="F:efflux transmembrane transporter activity"/>
    <property type="evidence" value="ECO:0007669"/>
    <property type="project" value="InterPro"/>
</dbReference>
<proteinExistence type="inferred from homology"/>
<evidence type="ECO:0000256" key="2">
    <source>
        <dbReference type="ARBA" id="ARBA00007613"/>
    </source>
</evidence>
<reference evidence="9 10" key="1">
    <citation type="submission" date="2018-11" db="EMBL/GenBank/DDBJ databases">
        <title>Schleiferia aggregans sp. nov., a moderately thermophilic heterotrophic bacterium isolated from microbial mats at a terrestrial hot spring.</title>
        <authorList>
            <person name="Iino T."/>
            <person name="Ohkuma M."/>
            <person name="Haruta S."/>
        </authorList>
    </citation>
    <scope>NUCLEOTIDE SEQUENCE [LARGE SCALE GENOMIC DNA]</scope>
    <source>
        <strain evidence="9 10">LA</strain>
    </source>
</reference>
<comment type="subcellular location">
    <subcellularLocation>
        <location evidence="1">Cell outer membrane</location>
    </subcellularLocation>
</comment>
<keyword evidence="6" id="KW-0472">Membrane</keyword>
<dbReference type="GO" id="GO:0015288">
    <property type="term" value="F:porin activity"/>
    <property type="evidence" value="ECO:0007669"/>
    <property type="project" value="TreeGrafter"/>
</dbReference>
<dbReference type="Proteomes" id="UP000286715">
    <property type="component" value="Unassembled WGS sequence"/>
</dbReference>
<evidence type="ECO:0000313" key="9">
    <source>
        <dbReference type="EMBL" id="GCD78672.1"/>
    </source>
</evidence>
<keyword evidence="7" id="KW-0998">Cell outer membrane</keyword>
<dbReference type="Pfam" id="PF02321">
    <property type="entry name" value="OEP"/>
    <property type="match status" value="2"/>
</dbReference>
<dbReference type="InterPro" id="IPR051906">
    <property type="entry name" value="TolC-like"/>
</dbReference>
<dbReference type="PANTHER" id="PTHR30026">
    <property type="entry name" value="OUTER MEMBRANE PROTEIN TOLC"/>
    <property type="match status" value="1"/>
</dbReference>
<dbReference type="PANTHER" id="PTHR30026:SF20">
    <property type="entry name" value="OUTER MEMBRANE PROTEIN TOLC"/>
    <property type="match status" value="1"/>
</dbReference>
<name>A0A401XNV3_9FLAO</name>
<feature type="coiled-coil region" evidence="8">
    <location>
        <begin position="322"/>
        <end position="354"/>
    </location>
</feature>
<keyword evidence="10" id="KW-1185">Reference proteome</keyword>
<keyword evidence="8" id="KW-0175">Coiled coil</keyword>
<evidence type="ECO:0000256" key="7">
    <source>
        <dbReference type="ARBA" id="ARBA00023237"/>
    </source>
</evidence>
<dbReference type="GO" id="GO:1990281">
    <property type="term" value="C:efflux pump complex"/>
    <property type="evidence" value="ECO:0007669"/>
    <property type="project" value="TreeGrafter"/>
</dbReference>
<dbReference type="GO" id="GO:0009279">
    <property type="term" value="C:cell outer membrane"/>
    <property type="evidence" value="ECO:0007669"/>
    <property type="project" value="UniProtKB-SubCell"/>
</dbReference>
<keyword evidence="3" id="KW-0813">Transport</keyword>
<evidence type="ECO:0000256" key="1">
    <source>
        <dbReference type="ARBA" id="ARBA00004442"/>
    </source>
</evidence>
<comment type="similarity">
    <text evidence="2">Belongs to the outer membrane factor (OMF) (TC 1.B.17) family.</text>
</comment>
<dbReference type="RefSeq" id="WP_124398725.1">
    <property type="nucleotide sequence ID" value="NZ_BHZE01000031.1"/>
</dbReference>
<dbReference type="InterPro" id="IPR003423">
    <property type="entry name" value="OMP_efflux"/>
</dbReference>
<evidence type="ECO:0000256" key="3">
    <source>
        <dbReference type="ARBA" id="ARBA00022448"/>
    </source>
</evidence>
<organism evidence="9 10">
    <name type="scientific">Thermaurantimonas aggregans</name>
    <dbReference type="NCBI Taxonomy" id="2173829"/>
    <lineage>
        <taxon>Bacteria</taxon>
        <taxon>Pseudomonadati</taxon>
        <taxon>Bacteroidota</taxon>
        <taxon>Flavobacteriia</taxon>
        <taxon>Flavobacteriales</taxon>
        <taxon>Schleiferiaceae</taxon>
        <taxon>Thermaurantimonas</taxon>
    </lineage>
</organism>